<feature type="domain" description="UspA" evidence="3">
    <location>
        <begin position="4"/>
        <end position="148"/>
    </location>
</feature>
<comment type="caution">
    <text evidence="4">The sequence shown here is derived from an EMBL/GenBank/DDBJ whole genome shotgun (WGS) entry which is preliminary data.</text>
</comment>
<protein>
    <submittedName>
        <fullName evidence="4">Universal stress protein</fullName>
    </submittedName>
</protein>
<evidence type="ECO:0000313" key="5">
    <source>
        <dbReference type="Proteomes" id="UP000809273"/>
    </source>
</evidence>
<dbReference type="Pfam" id="PF00582">
    <property type="entry name" value="Usp"/>
    <property type="match status" value="1"/>
</dbReference>
<comment type="similarity">
    <text evidence="1">Belongs to the universal stress protein A family.</text>
</comment>
<dbReference type="InterPro" id="IPR006016">
    <property type="entry name" value="UspA"/>
</dbReference>
<dbReference type="AlphaFoldDB" id="A0A9D8PSC7"/>
<proteinExistence type="inferred from homology"/>
<evidence type="ECO:0000256" key="1">
    <source>
        <dbReference type="ARBA" id="ARBA00008791"/>
    </source>
</evidence>
<dbReference type="CDD" id="cd00293">
    <property type="entry name" value="USP-like"/>
    <property type="match status" value="1"/>
</dbReference>
<dbReference type="Proteomes" id="UP000809273">
    <property type="component" value="Unassembled WGS sequence"/>
</dbReference>
<gene>
    <name evidence="4" type="ORF">JW984_15980</name>
</gene>
<dbReference type="SUPFAM" id="SSF52402">
    <property type="entry name" value="Adenine nucleotide alpha hydrolases-like"/>
    <property type="match status" value="1"/>
</dbReference>
<dbReference type="InterPro" id="IPR014729">
    <property type="entry name" value="Rossmann-like_a/b/a_fold"/>
</dbReference>
<evidence type="ECO:0000259" key="3">
    <source>
        <dbReference type="Pfam" id="PF00582"/>
    </source>
</evidence>
<dbReference type="InterPro" id="IPR006015">
    <property type="entry name" value="Universal_stress_UspA"/>
</dbReference>
<dbReference type="PANTHER" id="PTHR46268">
    <property type="entry name" value="STRESS RESPONSE PROTEIN NHAX"/>
    <property type="match status" value="1"/>
</dbReference>
<accession>A0A9D8PSC7</accession>
<feature type="region of interest" description="Disordered" evidence="2">
    <location>
        <begin position="153"/>
        <end position="174"/>
    </location>
</feature>
<dbReference type="EMBL" id="JAFGIX010000086">
    <property type="protein sequence ID" value="MBN1574697.1"/>
    <property type="molecule type" value="Genomic_DNA"/>
</dbReference>
<reference evidence="4" key="2">
    <citation type="submission" date="2021-01" db="EMBL/GenBank/DDBJ databases">
        <authorList>
            <person name="Hahn C.R."/>
            <person name="Youssef N.H."/>
            <person name="Elshahed M."/>
        </authorList>
    </citation>
    <scope>NUCLEOTIDE SEQUENCE</scope>
    <source>
        <strain evidence="4">Zod_Metabat.24</strain>
    </source>
</reference>
<evidence type="ECO:0000313" key="4">
    <source>
        <dbReference type="EMBL" id="MBN1574697.1"/>
    </source>
</evidence>
<sequence length="174" mass="19448">MENVKKIIAAVDGSEVSIKAFEWAAGLASMFGAELIVVSVSDKRNIKDEELFPAFLTDKKLNEIVEEFSEKKEGIFKSIQNKCLDMKVKVSAVVLHGLPSDEIINLAGNEEADLIVMGAHGKREEFYHEFSSTSERVLKKAPCPILMIVPQRPFKKDSGKKPHQKPYHPILHST</sequence>
<dbReference type="Gene3D" id="3.40.50.620">
    <property type="entry name" value="HUPs"/>
    <property type="match status" value="1"/>
</dbReference>
<dbReference type="PRINTS" id="PR01438">
    <property type="entry name" value="UNVRSLSTRESS"/>
</dbReference>
<evidence type="ECO:0000256" key="2">
    <source>
        <dbReference type="SAM" id="MobiDB-lite"/>
    </source>
</evidence>
<reference evidence="4" key="1">
    <citation type="journal article" date="2021" name="Environ. Microbiol.">
        <title>Genomic characterization of three novel Desulfobacterota classes expand the metabolic and phylogenetic diversity of the phylum.</title>
        <authorList>
            <person name="Murphy C.L."/>
            <person name="Biggerstaff J."/>
            <person name="Eichhorn A."/>
            <person name="Ewing E."/>
            <person name="Shahan R."/>
            <person name="Soriano D."/>
            <person name="Stewart S."/>
            <person name="VanMol K."/>
            <person name="Walker R."/>
            <person name="Walters P."/>
            <person name="Elshahed M.S."/>
            <person name="Youssef N.H."/>
        </authorList>
    </citation>
    <scope>NUCLEOTIDE SEQUENCE</scope>
    <source>
        <strain evidence="4">Zod_Metabat.24</strain>
    </source>
</reference>
<dbReference type="PANTHER" id="PTHR46268:SF6">
    <property type="entry name" value="UNIVERSAL STRESS PROTEIN UP12"/>
    <property type="match status" value="1"/>
</dbReference>
<organism evidence="4 5">
    <name type="scientific">Candidatus Zymogenus saltonus</name>
    <dbReference type="NCBI Taxonomy" id="2844893"/>
    <lineage>
        <taxon>Bacteria</taxon>
        <taxon>Deltaproteobacteria</taxon>
        <taxon>Candidatus Zymogenia</taxon>
        <taxon>Candidatus Zymogeniales</taxon>
        <taxon>Candidatus Zymogenaceae</taxon>
        <taxon>Candidatus Zymogenus</taxon>
    </lineage>
</organism>
<name>A0A9D8PSC7_9DELT</name>